<dbReference type="PIRSF" id="PIRSF037442">
    <property type="entry name" value="UCP037442_abhydr"/>
    <property type="match status" value="1"/>
</dbReference>
<evidence type="ECO:0000313" key="2">
    <source>
        <dbReference type="EMBL" id="MDV2078938.1"/>
    </source>
</evidence>
<dbReference type="RefSeq" id="WP_316973595.1">
    <property type="nucleotide sequence ID" value="NZ_JAWIIJ010000005.1"/>
</dbReference>
<accession>A0ABU3VXE1</accession>
<keyword evidence="3" id="KW-1185">Reference proteome</keyword>
<dbReference type="InterPro" id="IPR029058">
    <property type="entry name" value="AB_hydrolase_fold"/>
</dbReference>
<dbReference type="InterPro" id="IPR022742">
    <property type="entry name" value="Hydrolase_4"/>
</dbReference>
<sequence>MSYLTQTLQTEAGHQIVARVFPPATDSRAVVIVASATGVAQSHYEDFAHWLAEQGYTAVTFDYDGIGLSIDGHVRNSRATMLSWARYDCPAVLDFVEARFPGQRRVWIGHSVGGHLLGMMDSTDRIDQAITVAAGTGYWWHNSPPTKRIAWLLWYGLVPTVVPLAGYFPGRRLNIMCDLPKGVMMQWRKWCLHPQYAVGVEGEVLERRFASVQTPITALAFSDDEMMSARNIETLHGFFTAAPKKMLTVRPDDIGCRRIGHIGWHKARYRALWEQVFRAELAA</sequence>
<comment type="caution">
    <text evidence="2">The sequence shown here is derived from an EMBL/GenBank/DDBJ whole genome shotgun (WGS) entry which is preliminary data.</text>
</comment>
<dbReference type="GO" id="GO:0016787">
    <property type="term" value="F:hydrolase activity"/>
    <property type="evidence" value="ECO:0007669"/>
    <property type="project" value="UniProtKB-KW"/>
</dbReference>
<protein>
    <submittedName>
        <fullName evidence="2">Alpha/beta hydrolase</fullName>
    </submittedName>
</protein>
<gene>
    <name evidence="2" type="ORF">RYS15_09580</name>
</gene>
<dbReference type="Pfam" id="PF12146">
    <property type="entry name" value="Hydrolase_4"/>
    <property type="match status" value="1"/>
</dbReference>
<dbReference type="SUPFAM" id="SSF53474">
    <property type="entry name" value="alpha/beta-Hydrolases"/>
    <property type="match status" value="1"/>
</dbReference>
<dbReference type="Proteomes" id="UP001269819">
    <property type="component" value="Unassembled WGS sequence"/>
</dbReference>
<dbReference type="InterPro" id="IPR017208">
    <property type="entry name" value="UCP037442_abhydr"/>
</dbReference>
<dbReference type="Gene3D" id="3.40.50.1820">
    <property type="entry name" value="alpha/beta hydrolase"/>
    <property type="match status" value="1"/>
</dbReference>
<proteinExistence type="predicted"/>
<dbReference type="EMBL" id="JAWIIJ010000005">
    <property type="protein sequence ID" value="MDV2078938.1"/>
    <property type="molecule type" value="Genomic_DNA"/>
</dbReference>
<name>A0ABU3VXE1_9GAMM</name>
<organism evidence="2 3">
    <name type="scientific">Marinobacter xestospongiae</name>
    <dbReference type="NCBI Taxonomy" id="994319"/>
    <lineage>
        <taxon>Bacteria</taxon>
        <taxon>Pseudomonadati</taxon>
        <taxon>Pseudomonadota</taxon>
        <taxon>Gammaproteobacteria</taxon>
        <taxon>Pseudomonadales</taxon>
        <taxon>Marinobacteraceae</taxon>
        <taxon>Marinobacter</taxon>
    </lineage>
</organism>
<reference evidence="2 3" key="1">
    <citation type="submission" date="2023-10" db="EMBL/GenBank/DDBJ databases">
        <title>Characteristics and mechanism of a salt-tolerant marine origin heterotrophic nitrifying- aerobic denitrifying bacteria Marinobacter xestospongiae HN1.</title>
        <authorList>
            <person name="Qi R."/>
        </authorList>
    </citation>
    <scope>NUCLEOTIDE SEQUENCE [LARGE SCALE GENOMIC DNA]</scope>
    <source>
        <strain evidence="2 3">HN1</strain>
    </source>
</reference>
<evidence type="ECO:0000259" key="1">
    <source>
        <dbReference type="Pfam" id="PF12146"/>
    </source>
</evidence>
<feature type="domain" description="Serine aminopeptidase S33" evidence="1">
    <location>
        <begin position="26"/>
        <end position="153"/>
    </location>
</feature>
<keyword evidence="2" id="KW-0378">Hydrolase</keyword>
<evidence type="ECO:0000313" key="3">
    <source>
        <dbReference type="Proteomes" id="UP001269819"/>
    </source>
</evidence>